<dbReference type="SUPFAM" id="SSF46689">
    <property type="entry name" value="Homeodomain-like"/>
    <property type="match status" value="1"/>
</dbReference>
<dbReference type="GO" id="GO:0003700">
    <property type="term" value="F:DNA-binding transcription factor activity"/>
    <property type="evidence" value="ECO:0007669"/>
    <property type="project" value="InterPro"/>
</dbReference>
<dbReference type="EMBL" id="FQVT01000008">
    <property type="protein sequence ID" value="SHG29385.1"/>
    <property type="molecule type" value="Genomic_DNA"/>
</dbReference>
<dbReference type="PANTHER" id="PTHR43280:SF2">
    <property type="entry name" value="HTH-TYPE TRANSCRIPTIONAL REGULATOR EXSA"/>
    <property type="match status" value="1"/>
</dbReference>
<sequence length="189" mass="22086">MIVEAFVKNMVCNRCIKVLRNELLEAGLDVREVELGRVVYASENIENDTRKLHNVLRENDFELLQNADKILVEQVKLSLIKLLEKLPVQKSGTLSSYLSKETETDYSRLSRIFSYTENITLEKYFIKLKIEKVKELIQSRAYNFTEISQLLDYSNVNYLSRQFKAETGMNLSEYKGLDKNFRNSLDKIV</sequence>
<dbReference type="OrthoDB" id="952277at2"/>
<dbReference type="Proteomes" id="UP000183945">
    <property type="component" value="Unassembled WGS sequence"/>
</dbReference>
<protein>
    <submittedName>
        <fullName evidence="5">Helix-turn-helix domain-containing protein</fullName>
    </submittedName>
</protein>
<proteinExistence type="predicted"/>
<dbReference type="STRING" id="1073325.SAMN05444483_10848"/>
<keyword evidence="3" id="KW-0804">Transcription</keyword>
<evidence type="ECO:0000313" key="6">
    <source>
        <dbReference type="Proteomes" id="UP000183945"/>
    </source>
</evidence>
<dbReference type="RefSeq" id="WP_072880161.1">
    <property type="nucleotide sequence ID" value="NZ_FQVT01000008.1"/>
</dbReference>
<dbReference type="InterPro" id="IPR009057">
    <property type="entry name" value="Homeodomain-like_sf"/>
</dbReference>
<dbReference type="SMART" id="SM00342">
    <property type="entry name" value="HTH_ARAC"/>
    <property type="match status" value="1"/>
</dbReference>
<dbReference type="InterPro" id="IPR018060">
    <property type="entry name" value="HTH_AraC"/>
</dbReference>
<keyword evidence="6" id="KW-1185">Reference proteome</keyword>
<dbReference type="GO" id="GO:0043565">
    <property type="term" value="F:sequence-specific DNA binding"/>
    <property type="evidence" value="ECO:0007669"/>
    <property type="project" value="InterPro"/>
</dbReference>
<dbReference type="AlphaFoldDB" id="A0A1M5IMA6"/>
<name>A0A1M5IMA6_SALEC</name>
<feature type="domain" description="HTH araC/xylS-type" evidence="4">
    <location>
        <begin position="98"/>
        <end position="177"/>
    </location>
</feature>
<evidence type="ECO:0000259" key="4">
    <source>
        <dbReference type="PROSITE" id="PS01124"/>
    </source>
</evidence>
<keyword evidence="2" id="KW-0238">DNA-binding</keyword>
<evidence type="ECO:0000256" key="1">
    <source>
        <dbReference type="ARBA" id="ARBA00023015"/>
    </source>
</evidence>
<accession>A0A1M5IMA6</accession>
<dbReference type="PANTHER" id="PTHR43280">
    <property type="entry name" value="ARAC-FAMILY TRANSCRIPTIONAL REGULATOR"/>
    <property type="match status" value="1"/>
</dbReference>
<dbReference type="PROSITE" id="PS01124">
    <property type="entry name" value="HTH_ARAC_FAMILY_2"/>
    <property type="match status" value="1"/>
</dbReference>
<organism evidence="5 6">
    <name type="scientific">Salegentibacter echinorum</name>
    <dbReference type="NCBI Taxonomy" id="1073325"/>
    <lineage>
        <taxon>Bacteria</taxon>
        <taxon>Pseudomonadati</taxon>
        <taxon>Bacteroidota</taxon>
        <taxon>Flavobacteriia</taxon>
        <taxon>Flavobacteriales</taxon>
        <taxon>Flavobacteriaceae</taxon>
        <taxon>Salegentibacter</taxon>
    </lineage>
</organism>
<reference evidence="6" key="1">
    <citation type="submission" date="2016-11" db="EMBL/GenBank/DDBJ databases">
        <authorList>
            <person name="Varghese N."/>
            <person name="Submissions S."/>
        </authorList>
    </citation>
    <scope>NUCLEOTIDE SEQUENCE [LARGE SCALE GENOMIC DNA]</scope>
    <source>
        <strain evidence="6">DSM 24579</strain>
    </source>
</reference>
<evidence type="ECO:0000256" key="2">
    <source>
        <dbReference type="ARBA" id="ARBA00023125"/>
    </source>
</evidence>
<evidence type="ECO:0000313" key="5">
    <source>
        <dbReference type="EMBL" id="SHG29385.1"/>
    </source>
</evidence>
<keyword evidence="1" id="KW-0805">Transcription regulation</keyword>
<gene>
    <name evidence="5" type="ORF">SAMN05444483_10848</name>
</gene>
<dbReference type="Gene3D" id="1.10.10.60">
    <property type="entry name" value="Homeodomain-like"/>
    <property type="match status" value="1"/>
</dbReference>
<evidence type="ECO:0000256" key="3">
    <source>
        <dbReference type="ARBA" id="ARBA00023163"/>
    </source>
</evidence>
<dbReference type="Pfam" id="PF12833">
    <property type="entry name" value="HTH_18"/>
    <property type="match status" value="1"/>
</dbReference>